<accession>A0A5M6CRB8</accession>
<protein>
    <submittedName>
        <fullName evidence="2">Uncharacterized protein</fullName>
    </submittedName>
</protein>
<evidence type="ECO:0000256" key="1">
    <source>
        <dbReference type="SAM" id="MobiDB-lite"/>
    </source>
</evidence>
<feature type="compositionally biased region" description="Basic and acidic residues" evidence="1">
    <location>
        <begin position="9"/>
        <end position="19"/>
    </location>
</feature>
<evidence type="ECO:0000313" key="2">
    <source>
        <dbReference type="EMBL" id="KAA5537858.1"/>
    </source>
</evidence>
<evidence type="ECO:0000313" key="3">
    <source>
        <dbReference type="Proteomes" id="UP000325141"/>
    </source>
</evidence>
<dbReference type="AlphaFoldDB" id="A0A5M6CRB8"/>
<dbReference type="EMBL" id="VWSG01000002">
    <property type="protein sequence ID" value="KAA5537858.1"/>
    <property type="molecule type" value="Genomic_DNA"/>
</dbReference>
<dbReference type="Proteomes" id="UP000325141">
    <property type="component" value="Unassembled WGS sequence"/>
</dbReference>
<dbReference type="RefSeq" id="WP_150010533.1">
    <property type="nucleotide sequence ID" value="NZ_VWSG01000002.1"/>
</dbReference>
<comment type="caution">
    <text evidence="2">The sequence shown here is derived from an EMBL/GenBank/DDBJ whole genome shotgun (WGS) entry which is preliminary data.</text>
</comment>
<sequence length="74" mass="8194">MVSTTIACRENKNTDEVNRYDSIPEQERLHNDPDPLNERDASGGSIDNHQGRTATQSDDMNDTVNSVNSSSDNL</sequence>
<feature type="compositionally biased region" description="Low complexity" evidence="1">
    <location>
        <begin position="62"/>
        <end position="74"/>
    </location>
</feature>
<organism evidence="2 3">
    <name type="scientific">Paenimyroides baculatum</name>
    <dbReference type="NCBI Taxonomy" id="2608000"/>
    <lineage>
        <taxon>Bacteria</taxon>
        <taxon>Pseudomonadati</taxon>
        <taxon>Bacteroidota</taxon>
        <taxon>Flavobacteriia</taxon>
        <taxon>Flavobacteriales</taxon>
        <taxon>Flavobacteriaceae</taxon>
        <taxon>Paenimyroides</taxon>
    </lineage>
</organism>
<feature type="compositionally biased region" description="Basic and acidic residues" evidence="1">
    <location>
        <begin position="25"/>
        <end position="41"/>
    </location>
</feature>
<feature type="region of interest" description="Disordered" evidence="1">
    <location>
        <begin position="1"/>
        <end position="74"/>
    </location>
</feature>
<feature type="compositionally biased region" description="Polar residues" evidence="1">
    <location>
        <begin position="45"/>
        <end position="56"/>
    </location>
</feature>
<name>A0A5M6CRB8_9FLAO</name>
<keyword evidence="3" id="KW-1185">Reference proteome</keyword>
<gene>
    <name evidence="2" type="ORF">F0460_04135</name>
</gene>
<reference evidence="2 3" key="1">
    <citation type="submission" date="2019-09" db="EMBL/GenBank/DDBJ databases">
        <title>Genome sequence and assembly of Flavobacterium sp.</title>
        <authorList>
            <person name="Chhetri G."/>
        </authorList>
    </citation>
    <scope>NUCLEOTIDE SEQUENCE [LARGE SCALE GENOMIC DNA]</scope>
    <source>
        <strain evidence="2 3">SNL9</strain>
    </source>
</reference>
<proteinExistence type="predicted"/>